<feature type="region of interest" description="Disordered" evidence="1">
    <location>
        <begin position="92"/>
        <end position="191"/>
    </location>
</feature>
<feature type="compositionally biased region" description="Acidic residues" evidence="1">
    <location>
        <begin position="66"/>
        <end position="76"/>
    </location>
</feature>
<feature type="compositionally biased region" description="Polar residues" evidence="1">
    <location>
        <begin position="170"/>
        <end position="191"/>
    </location>
</feature>
<protein>
    <submittedName>
        <fullName evidence="2">Coiled-coil domain-containing protein SCD2-like</fullName>
    </submittedName>
</protein>
<dbReference type="InterPro" id="IPR040321">
    <property type="entry name" value="SCD2-like"/>
</dbReference>
<evidence type="ECO:0000313" key="2">
    <source>
        <dbReference type="EMBL" id="KAJ7978047.1"/>
    </source>
</evidence>
<feature type="region of interest" description="Disordered" evidence="1">
    <location>
        <begin position="1"/>
        <end position="76"/>
    </location>
</feature>
<evidence type="ECO:0000313" key="3">
    <source>
        <dbReference type="Proteomes" id="UP001163823"/>
    </source>
</evidence>
<reference evidence="2" key="1">
    <citation type="journal article" date="2023" name="Science">
        <title>Elucidation of the pathway for biosynthesis of saponin adjuvants from the soapbark tree.</title>
        <authorList>
            <person name="Reed J."/>
            <person name="Orme A."/>
            <person name="El-Demerdash A."/>
            <person name="Owen C."/>
            <person name="Martin L.B.B."/>
            <person name="Misra R.C."/>
            <person name="Kikuchi S."/>
            <person name="Rejzek M."/>
            <person name="Martin A.C."/>
            <person name="Harkess A."/>
            <person name="Leebens-Mack J."/>
            <person name="Louveau T."/>
            <person name="Stephenson M.J."/>
            <person name="Osbourn A."/>
        </authorList>
    </citation>
    <scope>NUCLEOTIDE SEQUENCE</scope>
    <source>
        <strain evidence="2">S10</strain>
    </source>
</reference>
<dbReference type="EMBL" id="JARAOO010000003">
    <property type="protein sequence ID" value="KAJ7978047.1"/>
    <property type="molecule type" value="Genomic_DNA"/>
</dbReference>
<organism evidence="2 3">
    <name type="scientific">Quillaja saponaria</name>
    <name type="common">Soap bark tree</name>
    <dbReference type="NCBI Taxonomy" id="32244"/>
    <lineage>
        <taxon>Eukaryota</taxon>
        <taxon>Viridiplantae</taxon>
        <taxon>Streptophyta</taxon>
        <taxon>Embryophyta</taxon>
        <taxon>Tracheophyta</taxon>
        <taxon>Spermatophyta</taxon>
        <taxon>Magnoliopsida</taxon>
        <taxon>eudicotyledons</taxon>
        <taxon>Gunneridae</taxon>
        <taxon>Pentapetalae</taxon>
        <taxon>rosids</taxon>
        <taxon>fabids</taxon>
        <taxon>Fabales</taxon>
        <taxon>Quillajaceae</taxon>
        <taxon>Quillaja</taxon>
    </lineage>
</organism>
<dbReference type="PANTHER" id="PTHR31762">
    <property type="entry name" value="FAS-BINDING FACTOR-LIKE PROTEIN"/>
    <property type="match status" value="1"/>
</dbReference>
<feature type="compositionally biased region" description="Low complexity" evidence="1">
    <location>
        <begin position="39"/>
        <end position="57"/>
    </location>
</feature>
<feature type="compositionally biased region" description="Low complexity" evidence="1">
    <location>
        <begin position="158"/>
        <end position="169"/>
    </location>
</feature>
<sequence>MDRTRPAYNTQKSVTGHPGAPTSPMMPHSHVRSGSTGMANARRAQNNAAKAAAERLAQVMAHQQADDDDGDDEDELDLDYSLVSGTGSIGLAGGRAMRSRPPMTVRTVQEPPSSRVPSGGRSASTINSFVQPQSARSTGGGRQALPVSTLEQPSSAYSTSVRTSQSMSSLEQPPSAQFNISYPHSSVNELF</sequence>
<gene>
    <name evidence="2" type="ORF">O6P43_007577</name>
</gene>
<feature type="compositionally biased region" description="Polar residues" evidence="1">
    <location>
        <begin position="125"/>
        <end position="137"/>
    </location>
</feature>
<keyword evidence="3" id="KW-1185">Reference proteome</keyword>
<dbReference type="KEGG" id="qsa:O6P43_007577"/>
<feature type="compositionally biased region" description="Low complexity" evidence="1">
    <location>
        <begin position="111"/>
        <end position="124"/>
    </location>
</feature>
<proteinExistence type="predicted"/>
<dbReference type="PANTHER" id="PTHR31762:SF10">
    <property type="entry name" value="FAS-BINDING FACTOR-LIKE PROTEIN"/>
    <property type="match status" value="1"/>
</dbReference>
<comment type="caution">
    <text evidence="2">The sequence shown here is derived from an EMBL/GenBank/DDBJ whole genome shotgun (WGS) entry which is preliminary data.</text>
</comment>
<evidence type="ECO:0000256" key="1">
    <source>
        <dbReference type="SAM" id="MobiDB-lite"/>
    </source>
</evidence>
<name>A0AAD7QAZ4_QUISA</name>
<dbReference type="AlphaFoldDB" id="A0AAD7QAZ4"/>
<dbReference type="Proteomes" id="UP001163823">
    <property type="component" value="Chromosome 3"/>
</dbReference>
<dbReference type="GO" id="GO:0000911">
    <property type="term" value="P:cytokinesis by cell plate formation"/>
    <property type="evidence" value="ECO:0007669"/>
    <property type="project" value="InterPro"/>
</dbReference>
<accession>A0AAD7QAZ4</accession>